<evidence type="ECO:0000256" key="1">
    <source>
        <dbReference type="SAM" id="MobiDB-lite"/>
    </source>
</evidence>
<proteinExistence type="predicted"/>
<evidence type="ECO:0000313" key="2">
    <source>
        <dbReference type="EMBL" id="KAG2427276.1"/>
    </source>
</evidence>
<organism evidence="2 3">
    <name type="scientific">Chlamydomonas incerta</name>
    <dbReference type="NCBI Taxonomy" id="51695"/>
    <lineage>
        <taxon>Eukaryota</taxon>
        <taxon>Viridiplantae</taxon>
        <taxon>Chlorophyta</taxon>
        <taxon>core chlorophytes</taxon>
        <taxon>Chlorophyceae</taxon>
        <taxon>CS clade</taxon>
        <taxon>Chlamydomonadales</taxon>
        <taxon>Chlamydomonadaceae</taxon>
        <taxon>Chlamydomonas</taxon>
    </lineage>
</organism>
<accession>A0A835SKL3</accession>
<feature type="region of interest" description="Disordered" evidence="1">
    <location>
        <begin position="188"/>
        <end position="212"/>
    </location>
</feature>
<evidence type="ECO:0000313" key="3">
    <source>
        <dbReference type="Proteomes" id="UP000650467"/>
    </source>
</evidence>
<sequence>MATSLFHSSSLLAPRNACQANRRSVRAHVAAVQHVADVAAIKVSMSVDTAKLEALAEEAFRKAKEVGKSARMIADEALYRRAVDTEAAEEPQLPLPYMEERTSFAAAAATARAAEQYEQANAGVLSQLEAQAMEAARCAMASHAAAAEAAEEKARLAAIEADIAAAAVSGAEAVAAPRAVVMAARIDGSATPSRSAPASPKPSPLSSIDHHSLGRPDAGLLAALEAEALRKARCAMDATAAAAAAAAAQQPRQS</sequence>
<gene>
    <name evidence="2" type="ORF">HXX76_012472</name>
</gene>
<keyword evidence="3" id="KW-1185">Reference proteome</keyword>
<dbReference type="AlphaFoldDB" id="A0A835SKL3"/>
<comment type="caution">
    <text evidence="2">The sequence shown here is derived from an EMBL/GenBank/DDBJ whole genome shotgun (WGS) entry which is preliminary data.</text>
</comment>
<name>A0A835SKL3_CHLIN</name>
<feature type="compositionally biased region" description="Low complexity" evidence="1">
    <location>
        <begin position="188"/>
        <end position="198"/>
    </location>
</feature>
<dbReference type="OrthoDB" id="10583607at2759"/>
<reference evidence="2" key="1">
    <citation type="journal article" date="2020" name="bioRxiv">
        <title>Comparative genomics of Chlamydomonas.</title>
        <authorList>
            <person name="Craig R.J."/>
            <person name="Hasan A.R."/>
            <person name="Ness R.W."/>
            <person name="Keightley P.D."/>
        </authorList>
    </citation>
    <scope>NUCLEOTIDE SEQUENCE</scope>
    <source>
        <strain evidence="2">SAG 7.73</strain>
    </source>
</reference>
<protein>
    <submittedName>
        <fullName evidence="2">Uncharacterized protein</fullName>
    </submittedName>
</protein>
<dbReference type="Proteomes" id="UP000650467">
    <property type="component" value="Unassembled WGS sequence"/>
</dbReference>
<dbReference type="EMBL" id="JAEHOC010000041">
    <property type="protein sequence ID" value="KAG2427276.1"/>
    <property type="molecule type" value="Genomic_DNA"/>
</dbReference>